<sequence>MGRVVCDGYDPEWERYGGPEAIAAAERVFHADSVTVLEHLRRGHARQEAVEPPLLAAAGFADLARAFHADGAAAPAPGREERAGADWLLRSVPRDDGAYRAFRERRRHVLSVVDPYRGDPGPAAGGHVLRTAWARRARQVSAYRHLLRELGERSWSHPDRVLHALLHMHHNRLIGIDAESERLARAVARGAAQAHTDRRRQSR</sequence>
<feature type="domain" description="Thiopeptide-type bacteriocin biosynthesis" evidence="1">
    <location>
        <begin position="2"/>
        <end position="189"/>
    </location>
</feature>
<accession>A0ABY8AKJ5</accession>
<proteinExistence type="predicted"/>
<evidence type="ECO:0000313" key="3">
    <source>
        <dbReference type="Proteomes" id="UP001218629"/>
    </source>
</evidence>
<organism evidence="2 3">
    <name type="scientific">Streptomyces yunnanensis</name>
    <dbReference type="NCBI Taxonomy" id="156453"/>
    <lineage>
        <taxon>Bacteria</taxon>
        <taxon>Bacillati</taxon>
        <taxon>Actinomycetota</taxon>
        <taxon>Actinomycetes</taxon>
        <taxon>Kitasatosporales</taxon>
        <taxon>Streptomycetaceae</taxon>
        <taxon>Streptomyces</taxon>
    </lineage>
</organism>
<evidence type="ECO:0000259" key="1">
    <source>
        <dbReference type="Pfam" id="PF14028"/>
    </source>
</evidence>
<reference evidence="2 3" key="1">
    <citation type="submission" date="2022-03" db="EMBL/GenBank/DDBJ databases">
        <title>Streptomyces yunnanensis P86,complete genome.</title>
        <authorList>
            <person name="Chen S."/>
            <person name="Zhang Q."/>
        </authorList>
    </citation>
    <scope>NUCLEOTIDE SEQUENCE [LARGE SCALE GENOMIC DNA]</scope>
    <source>
        <strain evidence="2 3">P86</strain>
    </source>
</reference>
<dbReference type="EMBL" id="CP095749">
    <property type="protein sequence ID" value="WEB45550.1"/>
    <property type="molecule type" value="Genomic_DNA"/>
</dbReference>
<keyword evidence="3" id="KW-1185">Reference proteome</keyword>
<dbReference type="Proteomes" id="UP001218629">
    <property type="component" value="Chromosome"/>
</dbReference>
<dbReference type="Pfam" id="PF14028">
    <property type="entry name" value="Lant_dehydr_C"/>
    <property type="match status" value="1"/>
</dbReference>
<dbReference type="InterPro" id="IPR023809">
    <property type="entry name" value="Thiopep_bacteriocin_synth_dom"/>
</dbReference>
<dbReference type="NCBIfam" id="TIGR03891">
    <property type="entry name" value="thiopep_ocin"/>
    <property type="match status" value="1"/>
</dbReference>
<evidence type="ECO:0000313" key="2">
    <source>
        <dbReference type="EMBL" id="WEB45550.1"/>
    </source>
</evidence>
<name>A0ABY8AKJ5_9ACTN</name>
<gene>
    <name evidence="2" type="ORF">MOV08_03370</name>
</gene>
<protein>
    <submittedName>
        <fullName evidence="2">Thiopeptide-type bacteriocin biosynthesis protein</fullName>
    </submittedName>
</protein>